<keyword evidence="9" id="KW-0238">DNA-binding</keyword>
<dbReference type="PANTHER" id="PTHR41694">
    <property type="entry name" value="ENDOGENOUS RETROVIRUS GROUP K MEMBER POL PROTEIN"/>
    <property type="match status" value="1"/>
</dbReference>
<keyword evidence="4" id="KW-0540">Nuclease</keyword>
<dbReference type="GO" id="GO:0008270">
    <property type="term" value="F:zinc ion binding"/>
    <property type="evidence" value="ECO:0007669"/>
    <property type="project" value="UniProtKB-KW"/>
</dbReference>
<dbReference type="Ensembl" id="ENSBOBT00000020394.1">
    <property type="protein sequence ID" value="ENSBOBP00000019944.1"/>
    <property type="gene ID" value="ENSBOBG00000012192.1"/>
</dbReference>
<proteinExistence type="predicted"/>
<dbReference type="InterPro" id="IPR003308">
    <property type="entry name" value="Integrase_Zn-bd_dom_N"/>
</dbReference>
<reference evidence="14" key="1">
    <citation type="submission" date="2025-08" db="UniProtKB">
        <authorList>
            <consortium name="Ensembl"/>
        </authorList>
    </citation>
    <scope>IDENTIFICATION</scope>
</reference>
<dbReference type="PROSITE" id="PS50876">
    <property type="entry name" value="ZF_INTEGRASE"/>
    <property type="match status" value="1"/>
</dbReference>
<accession>A0A8C0FIL8</accession>
<keyword evidence="3" id="KW-0548">Nucleotidyltransferase</keyword>
<name>A0A8C0FIL8_BUBBB</name>
<keyword evidence="8" id="KW-0695">RNA-directed DNA polymerase</keyword>
<dbReference type="Pfam" id="PF00075">
    <property type="entry name" value="RNase_H"/>
    <property type="match status" value="1"/>
</dbReference>
<dbReference type="SUPFAM" id="SSF56672">
    <property type="entry name" value="DNA/RNA polymerases"/>
    <property type="match status" value="1"/>
</dbReference>
<feature type="domain" description="RNase H type-1" evidence="12">
    <location>
        <begin position="223"/>
        <end position="358"/>
    </location>
</feature>
<evidence type="ECO:0000256" key="10">
    <source>
        <dbReference type="PROSITE-ProRule" id="PRU00450"/>
    </source>
</evidence>
<evidence type="ECO:0000259" key="11">
    <source>
        <dbReference type="PROSITE" id="PS50876"/>
    </source>
</evidence>
<dbReference type="InterPro" id="IPR043128">
    <property type="entry name" value="Rev_trsase/Diguanyl_cyclase"/>
</dbReference>
<evidence type="ECO:0000256" key="4">
    <source>
        <dbReference type="ARBA" id="ARBA00022722"/>
    </source>
</evidence>
<dbReference type="EC" id="2.7.7.49" evidence="1"/>
<organism evidence="14 15">
    <name type="scientific">Bubo bubo</name>
    <name type="common">Eurasian eagle-owl</name>
    <name type="synonym">Strix bubo</name>
    <dbReference type="NCBI Taxonomy" id="30461"/>
    <lineage>
        <taxon>Eukaryota</taxon>
        <taxon>Metazoa</taxon>
        <taxon>Chordata</taxon>
        <taxon>Craniata</taxon>
        <taxon>Vertebrata</taxon>
        <taxon>Euteleostomi</taxon>
        <taxon>Archelosauria</taxon>
        <taxon>Archosauria</taxon>
        <taxon>Dinosauria</taxon>
        <taxon>Saurischia</taxon>
        <taxon>Theropoda</taxon>
        <taxon>Coelurosauria</taxon>
        <taxon>Aves</taxon>
        <taxon>Neognathae</taxon>
        <taxon>Neoaves</taxon>
        <taxon>Telluraves</taxon>
        <taxon>Strigiformes</taxon>
        <taxon>Strigidae</taxon>
        <taxon>Bubo</taxon>
    </lineage>
</organism>
<protein>
    <recommendedName>
        <fullName evidence="1">RNA-directed DNA polymerase</fullName>
        <ecNumber evidence="1">2.7.7.49</ecNumber>
    </recommendedName>
</protein>
<dbReference type="GO" id="GO:0035613">
    <property type="term" value="F:RNA stem-loop binding"/>
    <property type="evidence" value="ECO:0007669"/>
    <property type="project" value="TreeGrafter"/>
</dbReference>
<dbReference type="GO" id="GO:0003677">
    <property type="term" value="F:DNA binding"/>
    <property type="evidence" value="ECO:0007669"/>
    <property type="project" value="UniProtKB-KW"/>
</dbReference>
<evidence type="ECO:0000259" key="12">
    <source>
        <dbReference type="PROSITE" id="PS50879"/>
    </source>
</evidence>
<dbReference type="Pfam" id="PF00665">
    <property type="entry name" value="rve"/>
    <property type="match status" value="1"/>
</dbReference>
<dbReference type="AlphaFoldDB" id="A0A8C0FIL8"/>
<evidence type="ECO:0000256" key="6">
    <source>
        <dbReference type="ARBA" id="ARBA00022759"/>
    </source>
</evidence>
<evidence type="ECO:0000256" key="1">
    <source>
        <dbReference type="ARBA" id="ARBA00012493"/>
    </source>
</evidence>
<evidence type="ECO:0000256" key="7">
    <source>
        <dbReference type="ARBA" id="ARBA00022801"/>
    </source>
</evidence>
<dbReference type="SUPFAM" id="SSF46919">
    <property type="entry name" value="N-terminal Zn binding domain of HIV integrase"/>
    <property type="match status" value="1"/>
</dbReference>
<evidence type="ECO:0000256" key="8">
    <source>
        <dbReference type="ARBA" id="ARBA00022918"/>
    </source>
</evidence>
<dbReference type="SUPFAM" id="SSF53098">
    <property type="entry name" value="Ribonuclease H-like"/>
    <property type="match status" value="2"/>
</dbReference>
<evidence type="ECO:0000256" key="3">
    <source>
        <dbReference type="ARBA" id="ARBA00022695"/>
    </source>
</evidence>
<sequence length="570" mass="64176">MTVTGKQVMPQPVKLNLEVKTLNDVQKLMGSLNWIRPDLGLTNSQLQTLLELLKNSNDPKEPRILTEEALNVIHMVEPSIHEKFVSRIDLSQLVQLFVLIDRTVPFGALVQWNSEWDNPLHILEWMFLSFRPQKTAPGLFELIADVIIKARKQCTELTGCDPATIVLRVQNWYFEWCLANNYELQAAMAGFQGQISYHLPSHPLLKFAREVPFGQKNLSHPEPVNGLTVFTDGSGKTGKAAVVWYENNNWNNKVVYQNGSPQVVELHAMAVVFSIFSTPVNIVTDSAYVANLVSRLDKVVLTMSDNQLLFDVLLELWKNIQLRTEPYFIMHIRSHTTLLGFYTEGNARADALVSAMTLSTVPNIKQQAVLSHHFFHQGYRALRRQFGLSHTEARSIVAACPDCQGTHTPVYFGTNPRGMQALQIWQTDVTHINEFGRQKYVHVSIDTYSHALVATAHNGETGKDVIRHFQKAFSMLGVPHQIKTDNGPAYVSQKVQTFFNLWGVTHVTGIPHSPTGQAIVERAHGTLKRQLQKQKGGMTGEPPQACLDKAVYVLNFLHYGDNSSLPPLFQ</sequence>
<dbReference type="Pfam" id="PF02022">
    <property type="entry name" value="Integrase_Zn"/>
    <property type="match status" value="1"/>
</dbReference>
<keyword evidence="7" id="KW-0378">Hydrolase</keyword>
<dbReference type="Proteomes" id="UP000694567">
    <property type="component" value="Unplaced"/>
</dbReference>
<dbReference type="GO" id="GO:0004523">
    <property type="term" value="F:RNA-DNA hybrid ribonuclease activity"/>
    <property type="evidence" value="ECO:0007669"/>
    <property type="project" value="InterPro"/>
</dbReference>
<dbReference type="InterPro" id="IPR036397">
    <property type="entry name" value="RNaseH_sf"/>
</dbReference>
<dbReference type="Pfam" id="PF06817">
    <property type="entry name" value="RVT_thumb"/>
    <property type="match status" value="1"/>
</dbReference>
<dbReference type="PANTHER" id="PTHR41694:SF3">
    <property type="entry name" value="RNA-DIRECTED DNA POLYMERASE-RELATED"/>
    <property type="match status" value="1"/>
</dbReference>
<evidence type="ECO:0000256" key="9">
    <source>
        <dbReference type="ARBA" id="ARBA00023125"/>
    </source>
</evidence>
<keyword evidence="10" id="KW-0863">Zinc-finger</keyword>
<dbReference type="GO" id="GO:0003964">
    <property type="term" value="F:RNA-directed DNA polymerase activity"/>
    <property type="evidence" value="ECO:0007669"/>
    <property type="project" value="UniProtKB-KW"/>
</dbReference>
<evidence type="ECO:0000256" key="5">
    <source>
        <dbReference type="ARBA" id="ARBA00022723"/>
    </source>
</evidence>
<dbReference type="InterPro" id="IPR001584">
    <property type="entry name" value="Integrase_cat-core"/>
</dbReference>
<evidence type="ECO:0000313" key="14">
    <source>
        <dbReference type="Ensembl" id="ENSBOBP00000019944.1"/>
    </source>
</evidence>
<evidence type="ECO:0000313" key="15">
    <source>
        <dbReference type="Proteomes" id="UP000694567"/>
    </source>
</evidence>
<evidence type="ECO:0000256" key="2">
    <source>
        <dbReference type="ARBA" id="ARBA00022679"/>
    </source>
</evidence>
<dbReference type="InterPro" id="IPR002156">
    <property type="entry name" value="RNaseH_domain"/>
</dbReference>
<evidence type="ECO:0000259" key="13">
    <source>
        <dbReference type="PROSITE" id="PS50994"/>
    </source>
</evidence>
<keyword evidence="5" id="KW-0479">Metal-binding</keyword>
<feature type="domain" description="Integrase-type" evidence="11">
    <location>
        <begin position="363"/>
        <end position="404"/>
    </location>
</feature>
<dbReference type="Gene3D" id="3.30.420.10">
    <property type="entry name" value="Ribonuclease H-like superfamily/Ribonuclease H"/>
    <property type="match status" value="2"/>
</dbReference>
<dbReference type="PROSITE" id="PS50994">
    <property type="entry name" value="INTEGRASE"/>
    <property type="match status" value="1"/>
</dbReference>
<dbReference type="InterPro" id="IPR012337">
    <property type="entry name" value="RNaseH-like_sf"/>
</dbReference>
<reference evidence="14" key="2">
    <citation type="submission" date="2025-09" db="UniProtKB">
        <authorList>
            <consortium name="Ensembl"/>
        </authorList>
    </citation>
    <scope>IDENTIFICATION</scope>
</reference>
<dbReference type="InterPro" id="IPR010661">
    <property type="entry name" value="RVT_thumb"/>
</dbReference>
<keyword evidence="2" id="KW-0808">Transferase</keyword>
<dbReference type="Gene3D" id="3.30.70.270">
    <property type="match status" value="1"/>
</dbReference>
<dbReference type="GO" id="GO:0015074">
    <property type="term" value="P:DNA integration"/>
    <property type="evidence" value="ECO:0007669"/>
    <property type="project" value="InterPro"/>
</dbReference>
<dbReference type="PROSITE" id="PS50879">
    <property type="entry name" value="RNASE_H_1"/>
    <property type="match status" value="1"/>
</dbReference>
<keyword evidence="15" id="KW-1185">Reference proteome</keyword>
<feature type="domain" description="Integrase catalytic" evidence="13">
    <location>
        <begin position="412"/>
        <end position="570"/>
    </location>
</feature>
<keyword evidence="6" id="KW-0255">Endonuclease</keyword>
<dbReference type="InterPro" id="IPR017856">
    <property type="entry name" value="Integrase-like_N"/>
</dbReference>
<keyword evidence="10" id="KW-0862">Zinc</keyword>
<dbReference type="Gene3D" id="1.10.10.200">
    <property type="match status" value="1"/>
</dbReference>
<dbReference type="InterPro" id="IPR043502">
    <property type="entry name" value="DNA/RNA_pol_sf"/>
</dbReference>